<evidence type="ECO:0000313" key="2">
    <source>
        <dbReference type="Proteomes" id="UP000694846"/>
    </source>
</evidence>
<dbReference type="InterPro" id="IPR012337">
    <property type="entry name" value="RNaseH-like_sf"/>
</dbReference>
<sequence>MSDVEILVNSALNAVTTEDWAKCGEHCNEIQEDDLIKEGLRVEILEPLLSQLILTIVLLMKTMMKMIKKLRENSWSSPDEKRPLGAHRSRLTFRLAYYSRVLQGINNDVLCTKNCIEDVITNLENKRNNCQSTFKEIYKECEELMIEMDIEVKLPRLSKKQTNRANHPSKTTEEYYRVSVYIPLIDSIIEDLKSRFLSKENKLLLNLCLLIPRYIVDTTDEDLKKLIKAAIKLYNFNEIELTDKLELQTELELWKTKWQGVKNEGHKVYQDALLSIDSCNAIIFPNVHNLLQIIASLPISVASAERSFSTLRRLKTWLRSKMGQDRLTGLALLNIHRAIEVNVDDVIDRFTSIKKRNMDFVL</sequence>
<protein>
    <submittedName>
        <fullName evidence="3">52 kDa repressor of the inhibitor of the protein kinase-like</fullName>
    </submittedName>
</protein>
<dbReference type="PANTHER" id="PTHR46289">
    <property type="entry name" value="52 KDA REPRESSOR OF THE INHIBITOR OF THE PROTEIN KINASE-LIKE PROTEIN-RELATED"/>
    <property type="match status" value="1"/>
</dbReference>
<dbReference type="RefSeq" id="XP_025421079.1">
    <property type="nucleotide sequence ID" value="XM_025565294.1"/>
</dbReference>
<feature type="domain" description="HAT C-terminal dimerisation" evidence="1">
    <location>
        <begin position="273"/>
        <end position="338"/>
    </location>
</feature>
<reference evidence="3" key="1">
    <citation type="submission" date="2025-08" db="UniProtKB">
        <authorList>
            <consortium name="RefSeq"/>
        </authorList>
    </citation>
    <scope>IDENTIFICATION</scope>
    <source>
        <tissue evidence="3">Whole body</tissue>
    </source>
</reference>
<keyword evidence="2" id="KW-1185">Reference proteome</keyword>
<dbReference type="GeneID" id="112691140"/>
<dbReference type="Proteomes" id="UP000694846">
    <property type="component" value="Unplaced"/>
</dbReference>
<dbReference type="PANTHER" id="PTHR46289:SF14">
    <property type="entry name" value="DUF4371 DOMAIN-CONTAINING PROTEIN"/>
    <property type="match status" value="1"/>
</dbReference>
<dbReference type="AlphaFoldDB" id="A0A8B8GCX2"/>
<name>A0A8B8GCX2_9HEMI</name>
<proteinExistence type="predicted"/>
<dbReference type="GO" id="GO:0046983">
    <property type="term" value="F:protein dimerization activity"/>
    <property type="evidence" value="ECO:0007669"/>
    <property type="project" value="InterPro"/>
</dbReference>
<dbReference type="InterPro" id="IPR008906">
    <property type="entry name" value="HATC_C_dom"/>
</dbReference>
<organism evidence="2 3">
    <name type="scientific">Sipha flava</name>
    <name type="common">yellow sugarcane aphid</name>
    <dbReference type="NCBI Taxonomy" id="143950"/>
    <lineage>
        <taxon>Eukaryota</taxon>
        <taxon>Metazoa</taxon>
        <taxon>Ecdysozoa</taxon>
        <taxon>Arthropoda</taxon>
        <taxon>Hexapoda</taxon>
        <taxon>Insecta</taxon>
        <taxon>Pterygota</taxon>
        <taxon>Neoptera</taxon>
        <taxon>Paraneoptera</taxon>
        <taxon>Hemiptera</taxon>
        <taxon>Sternorrhyncha</taxon>
        <taxon>Aphidomorpha</taxon>
        <taxon>Aphidoidea</taxon>
        <taxon>Aphididae</taxon>
        <taxon>Sipha</taxon>
    </lineage>
</organism>
<evidence type="ECO:0000313" key="3">
    <source>
        <dbReference type="RefSeq" id="XP_025421079.1"/>
    </source>
</evidence>
<gene>
    <name evidence="3" type="primary">LOC112691140</name>
</gene>
<dbReference type="OrthoDB" id="6604782at2759"/>
<accession>A0A8B8GCX2</accession>
<dbReference type="Pfam" id="PF05699">
    <property type="entry name" value="Dimer_Tnp_hAT"/>
    <property type="match status" value="1"/>
</dbReference>
<evidence type="ECO:0000259" key="1">
    <source>
        <dbReference type="Pfam" id="PF05699"/>
    </source>
</evidence>
<dbReference type="InterPro" id="IPR052958">
    <property type="entry name" value="IFN-induced_PKR_regulator"/>
</dbReference>
<dbReference type="SUPFAM" id="SSF53098">
    <property type="entry name" value="Ribonuclease H-like"/>
    <property type="match status" value="1"/>
</dbReference>